<evidence type="ECO:0000313" key="3">
    <source>
        <dbReference type="EMBL" id="KAJ6045050.1"/>
    </source>
</evidence>
<reference evidence="3" key="2">
    <citation type="submission" date="2023-01" db="EMBL/GenBank/DDBJ databases">
        <authorList>
            <person name="Petersen C."/>
        </authorList>
    </citation>
    <scope>NUCLEOTIDE SEQUENCE</scope>
    <source>
        <strain evidence="3">IBT 15450</strain>
    </source>
</reference>
<proteinExistence type="predicted"/>
<sequence>MRGESTGRDISPSAPESTDKATMATDNPDPANPESSEQARTTDATETQDATAVAPSDPAPSAAISNAPAVEAAETPKKRLLSIPIPSRRSSKTNKQIPPVKTEEAQDEPTRRSSKVSILRAKRDPSRASSRRSRRTQDVANGEESKEAAAPESTPKLQPKKSSSKLLAFLGCCSSADVDTDDTTVPPKKTNRQQPASNRLPTPDKADAHTGDSSTAESREPYFDEKAHSTVSADQPGEEERNVHATATGAQSEGPSAAVRTEASGQNSEPEVSAPVESADANGSVDESKPEGSTQDLDAQTKSIEEPAPSTAPTKSLAVDDQPEPVNQADIVTQAPMVLPPPPPVPAPPARAVSEDGMRPLLPAPLPHLSGRKCLVLDLDETLVHSSFKVLERADFTIPVEIEGQYHNIYVIKRPGVDQFMKRVGELYEVVVFTASVSKYGDPLLDQLDIHNVVHHRLFRESCYNHQGNYVKDLSQVGRDLKETIIIDNSPTSYIFHPEHAIPISSWFSDAHDNELLDLIPVLEDLAGTQVQDVSMVLDCTL</sequence>
<dbReference type="PANTHER" id="PTHR12210">
    <property type="entry name" value="DULLARD PROTEIN PHOSPHATASE"/>
    <property type="match status" value="1"/>
</dbReference>
<dbReference type="Proteomes" id="UP001219568">
    <property type="component" value="Unassembled WGS sequence"/>
</dbReference>
<comment type="caution">
    <text evidence="3">The sequence shown here is derived from an EMBL/GenBank/DDBJ whole genome shotgun (WGS) entry which is preliminary data.</text>
</comment>
<reference evidence="3" key="1">
    <citation type="journal article" date="2023" name="IMA Fungus">
        <title>Comparative genomic study of the Penicillium genus elucidates a diverse pangenome and 15 lateral gene transfer events.</title>
        <authorList>
            <person name="Petersen C."/>
            <person name="Sorensen T."/>
            <person name="Nielsen M.R."/>
            <person name="Sondergaard T.E."/>
            <person name="Sorensen J.L."/>
            <person name="Fitzpatrick D.A."/>
            <person name="Frisvad J.C."/>
            <person name="Nielsen K.L."/>
        </authorList>
    </citation>
    <scope>NUCLEOTIDE SEQUENCE</scope>
    <source>
        <strain evidence="3">IBT 15450</strain>
    </source>
</reference>
<feature type="compositionally biased region" description="Basic and acidic residues" evidence="1">
    <location>
        <begin position="217"/>
        <end position="228"/>
    </location>
</feature>
<keyword evidence="4" id="KW-1185">Reference proteome</keyword>
<dbReference type="InterPro" id="IPR004274">
    <property type="entry name" value="FCP1_dom"/>
</dbReference>
<dbReference type="FunFam" id="3.40.50.1000:FF:000043">
    <property type="entry name" value="General stress response phosphoprotein phosphatase Psr1/2"/>
    <property type="match status" value="1"/>
</dbReference>
<dbReference type="GO" id="GO:0034198">
    <property type="term" value="P:cellular response to amino acid starvation"/>
    <property type="evidence" value="ECO:0007669"/>
    <property type="project" value="UniProtKB-ARBA"/>
</dbReference>
<dbReference type="GO" id="GO:0045944">
    <property type="term" value="P:positive regulation of transcription by RNA polymerase II"/>
    <property type="evidence" value="ECO:0007669"/>
    <property type="project" value="UniProtKB-ARBA"/>
</dbReference>
<feature type="compositionally biased region" description="Basic and acidic residues" evidence="1">
    <location>
        <begin position="101"/>
        <end position="111"/>
    </location>
</feature>
<dbReference type="SMART" id="SM00577">
    <property type="entry name" value="CPDc"/>
    <property type="match status" value="1"/>
</dbReference>
<dbReference type="GO" id="GO:0016791">
    <property type="term" value="F:phosphatase activity"/>
    <property type="evidence" value="ECO:0007669"/>
    <property type="project" value="InterPro"/>
</dbReference>
<feature type="region of interest" description="Disordered" evidence="1">
    <location>
        <begin position="176"/>
        <end position="298"/>
    </location>
</feature>
<dbReference type="SUPFAM" id="SSF56784">
    <property type="entry name" value="HAD-like"/>
    <property type="match status" value="1"/>
</dbReference>
<dbReference type="GO" id="GO:1904262">
    <property type="term" value="P:negative regulation of TORC1 signaling"/>
    <property type="evidence" value="ECO:0007669"/>
    <property type="project" value="UniProtKB-ARBA"/>
</dbReference>
<evidence type="ECO:0000256" key="1">
    <source>
        <dbReference type="SAM" id="MobiDB-lite"/>
    </source>
</evidence>
<feature type="compositionally biased region" description="Low complexity" evidence="1">
    <location>
        <begin position="38"/>
        <end position="69"/>
    </location>
</feature>
<feature type="region of interest" description="Disordered" evidence="1">
    <location>
        <begin position="1"/>
        <end position="162"/>
    </location>
</feature>
<gene>
    <name evidence="3" type="ORF">N7460_006405</name>
</gene>
<protein>
    <recommendedName>
        <fullName evidence="2">FCP1 homology domain-containing protein</fullName>
    </recommendedName>
</protein>
<dbReference type="PROSITE" id="PS50969">
    <property type="entry name" value="FCP1"/>
    <property type="match status" value="1"/>
</dbReference>
<dbReference type="AlphaFoldDB" id="A0AAD6IFN8"/>
<feature type="domain" description="FCP1 homology" evidence="2">
    <location>
        <begin position="368"/>
        <end position="526"/>
    </location>
</feature>
<dbReference type="GO" id="GO:0009651">
    <property type="term" value="P:response to salt stress"/>
    <property type="evidence" value="ECO:0007669"/>
    <property type="project" value="UniProtKB-ARBA"/>
</dbReference>
<dbReference type="Pfam" id="PF03031">
    <property type="entry name" value="NIF"/>
    <property type="match status" value="1"/>
</dbReference>
<dbReference type="InterPro" id="IPR011948">
    <property type="entry name" value="Dullard_phosphatase"/>
</dbReference>
<dbReference type="InterPro" id="IPR036412">
    <property type="entry name" value="HAD-like_sf"/>
</dbReference>
<organism evidence="3 4">
    <name type="scientific">Penicillium canescens</name>
    <dbReference type="NCBI Taxonomy" id="5083"/>
    <lineage>
        <taxon>Eukaryota</taxon>
        <taxon>Fungi</taxon>
        <taxon>Dikarya</taxon>
        <taxon>Ascomycota</taxon>
        <taxon>Pezizomycotina</taxon>
        <taxon>Eurotiomycetes</taxon>
        <taxon>Eurotiomycetidae</taxon>
        <taxon>Eurotiales</taxon>
        <taxon>Aspergillaceae</taxon>
        <taxon>Penicillium</taxon>
    </lineage>
</organism>
<dbReference type="InterPro" id="IPR050365">
    <property type="entry name" value="TIM50"/>
</dbReference>
<dbReference type="EMBL" id="JAQJZL010000004">
    <property type="protein sequence ID" value="KAJ6045050.1"/>
    <property type="molecule type" value="Genomic_DNA"/>
</dbReference>
<dbReference type="InterPro" id="IPR023214">
    <property type="entry name" value="HAD_sf"/>
</dbReference>
<dbReference type="CDD" id="cd07521">
    <property type="entry name" value="HAD_FCP1-like"/>
    <property type="match status" value="1"/>
</dbReference>
<evidence type="ECO:0000259" key="2">
    <source>
        <dbReference type="PROSITE" id="PS50969"/>
    </source>
</evidence>
<dbReference type="NCBIfam" id="TIGR02251">
    <property type="entry name" value="HIF-SF_euk"/>
    <property type="match status" value="1"/>
</dbReference>
<accession>A0AAD6IFN8</accession>
<dbReference type="Gene3D" id="3.40.50.1000">
    <property type="entry name" value="HAD superfamily/HAD-like"/>
    <property type="match status" value="1"/>
</dbReference>
<name>A0AAD6IFN8_PENCN</name>
<evidence type="ECO:0000313" key="4">
    <source>
        <dbReference type="Proteomes" id="UP001219568"/>
    </source>
</evidence>